<dbReference type="Proteomes" id="UP001314903">
    <property type="component" value="Unassembled WGS sequence"/>
</dbReference>
<dbReference type="SUPFAM" id="SSF53335">
    <property type="entry name" value="S-adenosyl-L-methionine-dependent methyltransferases"/>
    <property type="match status" value="1"/>
</dbReference>
<dbReference type="InterPro" id="IPR050447">
    <property type="entry name" value="Erg6_SMT_methyltransf"/>
</dbReference>
<reference evidence="2 3" key="1">
    <citation type="submission" date="2021-03" db="EMBL/GenBank/DDBJ databases">
        <title>Genomic Encyclopedia of Type Strains, Phase IV (KMG-IV): sequencing the most valuable type-strain genomes for metagenomic binning, comparative biology and taxonomic classification.</title>
        <authorList>
            <person name="Goeker M."/>
        </authorList>
    </citation>
    <scope>NUCLEOTIDE SEQUENCE [LARGE SCALE GENOMIC DNA]</scope>
    <source>
        <strain evidence="2 3">DSM 27512</strain>
    </source>
</reference>
<evidence type="ECO:0000313" key="2">
    <source>
        <dbReference type="EMBL" id="MBP2028577.1"/>
    </source>
</evidence>
<organism evidence="2 3">
    <name type="scientific">Acetoanaerobium pronyense</name>
    <dbReference type="NCBI Taxonomy" id="1482736"/>
    <lineage>
        <taxon>Bacteria</taxon>
        <taxon>Bacillati</taxon>
        <taxon>Bacillota</taxon>
        <taxon>Clostridia</taxon>
        <taxon>Peptostreptococcales</taxon>
        <taxon>Filifactoraceae</taxon>
        <taxon>Acetoanaerobium</taxon>
    </lineage>
</organism>
<protein>
    <submittedName>
        <fullName evidence="2">Ubiquinone/menaquinone biosynthesis C-methylase UbiE</fullName>
    </submittedName>
</protein>
<dbReference type="InterPro" id="IPR025714">
    <property type="entry name" value="Methyltranfer_dom"/>
</dbReference>
<keyword evidence="3" id="KW-1185">Reference proteome</keyword>
<comment type="caution">
    <text evidence="2">The sequence shown here is derived from an EMBL/GenBank/DDBJ whole genome shotgun (WGS) entry which is preliminary data.</text>
</comment>
<feature type="domain" description="Methyltransferase" evidence="1">
    <location>
        <begin position="34"/>
        <end position="174"/>
    </location>
</feature>
<proteinExistence type="predicted"/>
<dbReference type="PANTHER" id="PTHR44068:SF11">
    <property type="entry name" value="GERANYL DIPHOSPHATE 2-C-METHYLTRANSFERASE"/>
    <property type="match status" value="1"/>
</dbReference>
<dbReference type="InterPro" id="IPR029063">
    <property type="entry name" value="SAM-dependent_MTases_sf"/>
</dbReference>
<dbReference type="Gene3D" id="3.40.50.150">
    <property type="entry name" value="Vaccinia Virus protein VP39"/>
    <property type="match status" value="1"/>
</dbReference>
<accession>A0ABS4KLB1</accession>
<dbReference type="EMBL" id="JAGGLI010000033">
    <property type="protein sequence ID" value="MBP2028577.1"/>
    <property type="molecule type" value="Genomic_DNA"/>
</dbReference>
<dbReference type="RefSeq" id="WP_209661627.1">
    <property type="nucleotide sequence ID" value="NZ_JAGGLI010000033.1"/>
</dbReference>
<evidence type="ECO:0000259" key="1">
    <source>
        <dbReference type="Pfam" id="PF13847"/>
    </source>
</evidence>
<gene>
    <name evidence="2" type="ORF">J2Z35_002407</name>
</gene>
<keyword evidence="2" id="KW-0830">Ubiquinone</keyword>
<name>A0ABS4KLB1_9FIRM</name>
<sequence length="246" mass="28635">MEKYFFEAFEGMDRLGPGSKESTLKALSMYKIRNDNHSVLDIGCGNGIHTMILADEMKNASILAIDNSKTFIENLNNKAKEHGISDKVIGKCISMFEMPFEDKSFDLIWSEGAIYIAGFENGLRDWKRFIKDGGYLICSEISWLVDSPSQEIYEFWNSEYPEMDTVENKIKQIVNAGYTYKSHFISPVTDWTDNYYTPLEKNLNIMREKYIDNDTAQQVIGILQKEIDLYKKYKDEYSYVFYIMTK</sequence>
<dbReference type="Pfam" id="PF13847">
    <property type="entry name" value="Methyltransf_31"/>
    <property type="match status" value="1"/>
</dbReference>
<dbReference type="PANTHER" id="PTHR44068">
    <property type="entry name" value="ZGC:194242"/>
    <property type="match status" value="1"/>
</dbReference>
<evidence type="ECO:0000313" key="3">
    <source>
        <dbReference type="Proteomes" id="UP001314903"/>
    </source>
</evidence>
<dbReference type="CDD" id="cd02440">
    <property type="entry name" value="AdoMet_MTases"/>
    <property type="match status" value="1"/>
</dbReference>